<reference evidence="1 2" key="1">
    <citation type="submission" date="2024-10" db="EMBL/GenBank/DDBJ databases">
        <title>The Natural Products Discovery Center: Release of the First 8490 Sequenced Strains for Exploring Actinobacteria Biosynthetic Diversity.</title>
        <authorList>
            <person name="Kalkreuter E."/>
            <person name="Kautsar S.A."/>
            <person name="Yang D."/>
            <person name="Bader C.D."/>
            <person name="Teijaro C.N."/>
            <person name="Fluegel L."/>
            <person name="Davis C.M."/>
            <person name="Simpson J.R."/>
            <person name="Lauterbach L."/>
            <person name="Steele A.D."/>
            <person name="Gui C."/>
            <person name="Meng S."/>
            <person name="Li G."/>
            <person name="Viehrig K."/>
            <person name="Ye F."/>
            <person name="Su P."/>
            <person name="Kiefer A.F."/>
            <person name="Nichols A."/>
            <person name="Cepeda A.J."/>
            <person name="Yan W."/>
            <person name="Fan B."/>
            <person name="Jiang Y."/>
            <person name="Adhikari A."/>
            <person name="Zheng C.-J."/>
            <person name="Schuster L."/>
            <person name="Cowan T.M."/>
            <person name="Smanski M.J."/>
            <person name="Chevrette M.G."/>
            <person name="De Carvalho L.P.S."/>
            <person name="Shen B."/>
        </authorList>
    </citation>
    <scope>NUCLEOTIDE SEQUENCE [LARGE SCALE GENOMIC DNA]</scope>
    <source>
        <strain evidence="1 2">NPDC001867</strain>
    </source>
</reference>
<keyword evidence="2" id="KW-1185">Reference proteome</keyword>
<name>A0ABW6TE48_9NOCA</name>
<evidence type="ECO:0000313" key="2">
    <source>
        <dbReference type="Proteomes" id="UP001602089"/>
    </source>
</evidence>
<dbReference type="RefSeq" id="WP_195021879.1">
    <property type="nucleotide sequence ID" value="NZ_JADLPS010000001.1"/>
</dbReference>
<gene>
    <name evidence="1" type="ORF">ACFYY5_16490</name>
</gene>
<sequence>MIITGALFAEKIDVNGNGLDIIGGDPFQYTFAGDAGSTVDIPVLLFVEPTAGEAGKNQNLTVRIVDTDGDVVGSAPAIAAPDFHTGGTVAIAEVHTQIAREWHYFLYVGEQRVKGFDVHFAKSEG</sequence>
<protein>
    <submittedName>
        <fullName evidence="1">Uncharacterized protein</fullName>
    </submittedName>
</protein>
<proteinExistence type="predicted"/>
<accession>A0ABW6TE48</accession>
<evidence type="ECO:0000313" key="1">
    <source>
        <dbReference type="EMBL" id="MFF4024435.1"/>
    </source>
</evidence>
<dbReference type="EMBL" id="JBIATK010000004">
    <property type="protein sequence ID" value="MFF4024435.1"/>
    <property type="molecule type" value="Genomic_DNA"/>
</dbReference>
<comment type="caution">
    <text evidence="1">The sequence shown here is derived from an EMBL/GenBank/DDBJ whole genome shotgun (WGS) entry which is preliminary data.</text>
</comment>
<dbReference type="Proteomes" id="UP001602089">
    <property type="component" value="Unassembled WGS sequence"/>
</dbReference>
<organism evidence="1 2">
    <name type="scientific">Nocardia elegans</name>
    <dbReference type="NCBI Taxonomy" id="300029"/>
    <lineage>
        <taxon>Bacteria</taxon>
        <taxon>Bacillati</taxon>
        <taxon>Actinomycetota</taxon>
        <taxon>Actinomycetes</taxon>
        <taxon>Mycobacteriales</taxon>
        <taxon>Nocardiaceae</taxon>
        <taxon>Nocardia</taxon>
    </lineage>
</organism>